<accession>A0A8H9FXX6</accession>
<keyword evidence="3" id="KW-1185">Reference proteome</keyword>
<proteinExistence type="predicted"/>
<dbReference type="EMBL" id="BMKM01000001">
    <property type="protein sequence ID" value="GGE06310.1"/>
    <property type="molecule type" value="Genomic_DNA"/>
</dbReference>
<dbReference type="Proteomes" id="UP000614460">
    <property type="component" value="Unassembled WGS sequence"/>
</dbReference>
<gene>
    <name evidence="2" type="ORF">GCM10011516_00080</name>
</gene>
<reference evidence="2" key="1">
    <citation type="journal article" date="2014" name="Int. J. Syst. Evol. Microbiol.">
        <title>Complete genome sequence of Corynebacterium casei LMG S-19264T (=DSM 44701T), isolated from a smear-ripened cheese.</title>
        <authorList>
            <consortium name="US DOE Joint Genome Institute (JGI-PGF)"/>
            <person name="Walter F."/>
            <person name="Albersmeier A."/>
            <person name="Kalinowski J."/>
            <person name="Ruckert C."/>
        </authorList>
    </citation>
    <scope>NUCLEOTIDE SEQUENCE</scope>
    <source>
        <strain evidence="2">CGMCC 1.15966</strain>
    </source>
</reference>
<evidence type="ECO:0008006" key="4">
    <source>
        <dbReference type="Google" id="ProtNLM"/>
    </source>
</evidence>
<name>A0A8H9FXX6_9SPHI</name>
<feature type="transmembrane region" description="Helical" evidence="1">
    <location>
        <begin position="81"/>
        <end position="99"/>
    </location>
</feature>
<evidence type="ECO:0000313" key="3">
    <source>
        <dbReference type="Proteomes" id="UP000614460"/>
    </source>
</evidence>
<feature type="transmembrane region" description="Helical" evidence="1">
    <location>
        <begin position="47"/>
        <end position="69"/>
    </location>
</feature>
<reference evidence="2" key="2">
    <citation type="submission" date="2020-09" db="EMBL/GenBank/DDBJ databases">
        <authorList>
            <person name="Sun Q."/>
            <person name="Zhou Y."/>
        </authorList>
    </citation>
    <scope>NUCLEOTIDE SEQUENCE</scope>
    <source>
        <strain evidence="2">CGMCC 1.15966</strain>
    </source>
</reference>
<organism evidence="2 3">
    <name type="scientific">Sphingobacterium cellulitidis</name>
    <dbReference type="NCBI Taxonomy" id="1768011"/>
    <lineage>
        <taxon>Bacteria</taxon>
        <taxon>Pseudomonadati</taxon>
        <taxon>Bacteroidota</taxon>
        <taxon>Sphingobacteriia</taxon>
        <taxon>Sphingobacteriales</taxon>
        <taxon>Sphingobacteriaceae</taxon>
        <taxon>Sphingobacterium</taxon>
    </lineage>
</organism>
<dbReference type="InterPro" id="IPR032820">
    <property type="entry name" value="ATPase_put"/>
</dbReference>
<evidence type="ECO:0000256" key="1">
    <source>
        <dbReference type="SAM" id="Phobius"/>
    </source>
</evidence>
<keyword evidence="1" id="KW-0812">Transmembrane</keyword>
<dbReference type="AlphaFoldDB" id="A0A8H9FXX6"/>
<dbReference type="Pfam" id="PF09527">
    <property type="entry name" value="ATPase_gene1"/>
    <property type="match status" value="1"/>
</dbReference>
<evidence type="ECO:0000313" key="2">
    <source>
        <dbReference type="EMBL" id="GGE06310.1"/>
    </source>
</evidence>
<dbReference type="RefSeq" id="WP_229678224.1">
    <property type="nucleotide sequence ID" value="NZ_BMKM01000001.1"/>
</dbReference>
<protein>
    <recommendedName>
        <fullName evidence="4">F0F1-ATPase subunit</fullName>
    </recommendedName>
</protein>
<sequence>MFFKLLARKIEKYSSKQTAYSDLIIFVSLHIYRILKESKPNKKVNKWLVFTSMPFQMGVTIYVFYWLGTWLDEKYAVEGEWWMKGLTMFGVVLSLYQFIKQVNYINKNE</sequence>
<keyword evidence="1" id="KW-0472">Membrane</keyword>
<keyword evidence="1" id="KW-1133">Transmembrane helix</keyword>
<comment type="caution">
    <text evidence="2">The sequence shown here is derived from an EMBL/GenBank/DDBJ whole genome shotgun (WGS) entry which is preliminary data.</text>
</comment>